<protein>
    <submittedName>
        <fullName evidence="2">Chemosensory protein 5</fullName>
    </submittedName>
</protein>
<dbReference type="PANTHER" id="PTHR11257:SF9">
    <property type="entry name" value="CHEMOSENSORY PROTEIN 13"/>
    <property type="match status" value="1"/>
</dbReference>
<name>A0A2S0X9K8_9DIPT</name>
<dbReference type="InterPro" id="IPR005055">
    <property type="entry name" value="A10/PebIII"/>
</dbReference>
<proteinExistence type="evidence at transcript level"/>
<organism evidence="2">
    <name type="scientific">Bradysia odoriphaga</name>
    <dbReference type="NCBI Taxonomy" id="1564500"/>
    <lineage>
        <taxon>Eukaryota</taxon>
        <taxon>Metazoa</taxon>
        <taxon>Ecdysozoa</taxon>
        <taxon>Arthropoda</taxon>
        <taxon>Hexapoda</taxon>
        <taxon>Insecta</taxon>
        <taxon>Pterygota</taxon>
        <taxon>Neoptera</taxon>
        <taxon>Endopterygota</taxon>
        <taxon>Diptera</taxon>
        <taxon>Nematocera</taxon>
        <taxon>Sciaroidea</taxon>
        <taxon>Sciaridae</taxon>
        <taxon>Bradysia</taxon>
    </lineage>
</organism>
<reference evidence="2" key="1">
    <citation type="journal article" date="2018" name="Front. Physiol.">
        <title>Sex- and Tissue-Specific Expression Profiles of Odorant Binding Protein and Chemosensory Protein Genes in Bradysia odoriphaga (Diptera: Sciaridae).</title>
        <authorList>
            <person name="Zhao Y."/>
            <person name="Ding J."/>
            <person name="Zhang Z."/>
            <person name="Liu F."/>
            <person name="Zhou C."/>
            <person name="Mu W."/>
        </authorList>
    </citation>
    <scope>NUCLEOTIDE SEQUENCE</scope>
</reference>
<dbReference type="InterPro" id="IPR036682">
    <property type="entry name" value="OS_D_A10/PebIII_sf"/>
</dbReference>
<evidence type="ECO:0000256" key="1">
    <source>
        <dbReference type="SAM" id="SignalP"/>
    </source>
</evidence>
<feature type="signal peptide" evidence="1">
    <location>
        <begin position="1"/>
        <end position="20"/>
    </location>
</feature>
<accession>A0A2S0X9K8</accession>
<evidence type="ECO:0000313" key="2">
    <source>
        <dbReference type="EMBL" id="AWC08465.1"/>
    </source>
</evidence>
<sequence length="235" mass="27239">MHRIFTVIGTILVYTKYAYCDQGIDLYSVRYNNLDIDTILNSDRLVTNYVECLLSRKPCSPEGKELKRILPEALRTKCGRCSNTQKEVALKVLKKLYVYYPKHYNDLRAKWDQTGEYHRRFEEYLREERFNSISGDTDRDQTQVVQKISPQNPLTTPASTTAHQISTLDTQRPARNPDDVQQNPTLNQFDLFNRFGGEDDENDQTAPIPSVQAPVRTFILNIRKRITSFLSLISP</sequence>
<dbReference type="SUPFAM" id="SSF100910">
    <property type="entry name" value="Chemosensory protein Csp2"/>
    <property type="match status" value="1"/>
</dbReference>
<dbReference type="EMBL" id="MG544174">
    <property type="protein sequence ID" value="AWC08465.1"/>
    <property type="molecule type" value="mRNA"/>
</dbReference>
<dbReference type="AlphaFoldDB" id="A0A2S0X9K8"/>
<dbReference type="PANTHER" id="PTHR11257">
    <property type="entry name" value="CHEMOSENSORY PROTEIN-RELATED"/>
    <property type="match status" value="1"/>
</dbReference>
<feature type="chain" id="PRO_5015726481" evidence="1">
    <location>
        <begin position="21"/>
        <end position="235"/>
    </location>
</feature>
<dbReference type="Pfam" id="PF03392">
    <property type="entry name" value="OS-D"/>
    <property type="match status" value="1"/>
</dbReference>
<gene>
    <name evidence="2" type="primary">CSP5</name>
</gene>
<dbReference type="Gene3D" id="1.10.2080.10">
    <property type="entry name" value="Insect odorant-binding protein A10/Ejaculatory bulb-specific protein 3"/>
    <property type="match status" value="1"/>
</dbReference>
<keyword evidence="1" id="KW-0732">Signal</keyword>